<keyword evidence="9" id="KW-1185">Reference proteome</keyword>
<dbReference type="Gramene" id="CMB097CT">
    <property type="protein sequence ID" value="CMB097CT"/>
    <property type="gene ID" value="CMB097C"/>
</dbReference>
<feature type="compositionally biased region" description="Low complexity" evidence="6">
    <location>
        <begin position="649"/>
        <end position="661"/>
    </location>
</feature>
<dbReference type="RefSeq" id="XP_005535194.1">
    <property type="nucleotide sequence ID" value="XM_005535137.1"/>
</dbReference>
<dbReference type="Proteomes" id="UP000007014">
    <property type="component" value="Chromosome 2"/>
</dbReference>
<dbReference type="OMA" id="ELHACER"/>
<evidence type="ECO:0000256" key="5">
    <source>
        <dbReference type="ARBA" id="ARBA00023242"/>
    </source>
</evidence>
<feature type="domain" description="Transcription initiation factor TFIID component TAF4 C-terminal" evidence="7">
    <location>
        <begin position="434"/>
        <end position="695"/>
    </location>
</feature>
<dbReference type="AlphaFoldDB" id="M1VEI3"/>
<feature type="region of interest" description="Disordered" evidence="6">
    <location>
        <begin position="1"/>
        <end position="24"/>
    </location>
</feature>
<feature type="region of interest" description="Disordered" evidence="6">
    <location>
        <begin position="600"/>
        <end position="662"/>
    </location>
</feature>
<dbReference type="GO" id="GO:0006352">
    <property type="term" value="P:DNA-templated transcription initiation"/>
    <property type="evidence" value="ECO:0007669"/>
    <property type="project" value="InterPro"/>
</dbReference>
<dbReference type="GeneID" id="16992303"/>
<reference evidence="8 9" key="2">
    <citation type="journal article" date="2007" name="BMC Biol.">
        <title>A 100%-complete sequence reveals unusually simple genomic features in the hot-spring red alga Cyanidioschyzon merolae.</title>
        <authorList>
            <person name="Nozaki H."/>
            <person name="Takano H."/>
            <person name="Misumi O."/>
            <person name="Terasawa K."/>
            <person name="Matsuzaki M."/>
            <person name="Maruyama S."/>
            <person name="Nishida K."/>
            <person name="Yagisawa F."/>
            <person name="Yoshida Y."/>
            <person name="Fujiwara T."/>
            <person name="Takio S."/>
            <person name="Tamura K."/>
            <person name="Chung S.J."/>
            <person name="Nakamura S."/>
            <person name="Kuroiwa H."/>
            <person name="Tanaka K."/>
            <person name="Sato N."/>
            <person name="Kuroiwa T."/>
        </authorList>
    </citation>
    <scope>NUCLEOTIDE SEQUENCE [LARGE SCALE GENOMIC DNA]</scope>
    <source>
        <strain evidence="8 9">10D</strain>
    </source>
</reference>
<evidence type="ECO:0000256" key="1">
    <source>
        <dbReference type="ARBA" id="ARBA00004123"/>
    </source>
</evidence>
<dbReference type="KEGG" id="cme:CYME_CMB097C"/>
<gene>
    <name evidence="8" type="ORF">CYME_CMB097C</name>
</gene>
<name>M1VEI3_CYAM1</name>
<feature type="region of interest" description="Disordered" evidence="6">
    <location>
        <begin position="115"/>
        <end position="163"/>
    </location>
</feature>
<evidence type="ECO:0000256" key="3">
    <source>
        <dbReference type="ARBA" id="ARBA00023015"/>
    </source>
</evidence>
<evidence type="ECO:0000313" key="8">
    <source>
        <dbReference type="EMBL" id="BAM78908.1"/>
    </source>
</evidence>
<proteinExistence type="inferred from homology"/>
<feature type="region of interest" description="Disordered" evidence="6">
    <location>
        <begin position="384"/>
        <end position="426"/>
    </location>
</feature>
<accession>M1VEI3</accession>
<feature type="compositionally biased region" description="Low complexity" evidence="6">
    <location>
        <begin position="259"/>
        <end position="279"/>
    </location>
</feature>
<comment type="similarity">
    <text evidence="2">Belongs to the TAF4 family.</text>
</comment>
<evidence type="ECO:0000256" key="6">
    <source>
        <dbReference type="SAM" id="MobiDB-lite"/>
    </source>
</evidence>
<keyword evidence="3" id="KW-0805">Transcription regulation</keyword>
<evidence type="ECO:0000256" key="4">
    <source>
        <dbReference type="ARBA" id="ARBA00023163"/>
    </source>
</evidence>
<comment type="subcellular location">
    <subcellularLocation>
        <location evidence="1">Nucleus</location>
    </subcellularLocation>
</comment>
<keyword evidence="5" id="KW-0539">Nucleus</keyword>
<feature type="compositionally biased region" description="Low complexity" evidence="6">
    <location>
        <begin position="115"/>
        <end position="128"/>
    </location>
</feature>
<evidence type="ECO:0000313" key="9">
    <source>
        <dbReference type="Proteomes" id="UP000007014"/>
    </source>
</evidence>
<dbReference type="EMBL" id="AP006484">
    <property type="protein sequence ID" value="BAM78908.1"/>
    <property type="molecule type" value="Genomic_DNA"/>
</dbReference>
<organism evidence="8 9">
    <name type="scientific">Cyanidioschyzon merolae (strain NIES-3377 / 10D)</name>
    <name type="common">Unicellular red alga</name>
    <dbReference type="NCBI Taxonomy" id="280699"/>
    <lineage>
        <taxon>Eukaryota</taxon>
        <taxon>Rhodophyta</taxon>
        <taxon>Bangiophyceae</taxon>
        <taxon>Cyanidiales</taxon>
        <taxon>Cyanidiaceae</taxon>
        <taxon>Cyanidioschyzon</taxon>
    </lineage>
</organism>
<evidence type="ECO:0000256" key="2">
    <source>
        <dbReference type="ARBA" id="ARBA00006178"/>
    </source>
</evidence>
<dbReference type="InterPro" id="IPR007900">
    <property type="entry name" value="TAF4_C"/>
</dbReference>
<dbReference type="OrthoDB" id="10651172at2759"/>
<keyword evidence="4" id="KW-0804">Transcription</keyword>
<reference evidence="8 9" key="1">
    <citation type="journal article" date="2004" name="Nature">
        <title>Genome sequence of the ultrasmall unicellular red alga Cyanidioschyzon merolae 10D.</title>
        <authorList>
            <person name="Matsuzaki M."/>
            <person name="Misumi O."/>
            <person name="Shin-i T."/>
            <person name="Maruyama S."/>
            <person name="Takahara M."/>
            <person name="Miyagishima S."/>
            <person name="Mori T."/>
            <person name="Nishida K."/>
            <person name="Yagisawa F."/>
            <person name="Nishida K."/>
            <person name="Yoshida Y."/>
            <person name="Nishimura Y."/>
            <person name="Nakao S."/>
            <person name="Kobayashi T."/>
            <person name="Momoyama Y."/>
            <person name="Higashiyama T."/>
            <person name="Minoda A."/>
            <person name="Sano M."/>
            <person name="Nomoto H."/>
            <person name="Oishi K."/>
            <person name="Hayashi H."/>
            <person name="Ohta F."/>
            <person name="Nishizaka S."/>
            <person name="Haga S."/>
            <person name="Miura S."/>
            <person name="Morishita T."/>
            <person name="Kabeya Y."/>
            <person name="Terasawa K."/>
            <person name="Suzuki Y."/>
            <person name="Ishii Y."/>
            <person name="Asakawa S."/>
            <person name="Takano H."/>
            <person name="Ohta N."/>
            <person name="Kuroiwa H."/>
            <person name="Tanaka K."/>
            <person name="Shimizu N."/>
            <person name="Sugano S."/>
            <person name="Sato N."/>
            <person name="Nozaki H."/>
            <person name="Ogasawara N."/>
            <person name="Kohara Y."/>
            <person name="Kuroiwa T."/>
        </authorList>
    </citation>
    <scope>NUCLEOTIDE SEQUENCE [LARGE SCALE GENOMIC DNA]</scope>
    <source>
        <strain evidence="8 9">10D</strain>
    </source>
</reference>
<sequence length="707" mass="74962">MRRASPRARSAGPTRDQSEAAAPGAALDEYVSSLRGARAPDGDGALQREIDTLASLIQSSSYRQGGNGNGVGASLLSVPLSTSSSASALAGRQGAAQTPVAVASAASIGTAARAGAGERAASTGAGTSPPLPPPPLTTATITAPSGATPAANPNSSRTPQQRQSELFLAQRFARYFMGRLLEHMRGRQASLNSLDASQLNVFNSYRRAIRDKLCELAEDRTDYHSFRRALRELFHRATDGAVPDLWGDFVRFCTAPRQAPAASTSGTAGSATGDAPAPASRTEPPSADPVTSRTGMPAAVVGSEVTALPKTHPTPSGTRPGGASAERRSMPGSRPVPSANSLPYAQSLQSAREAGGVVGGASLASQRHAAAGAGPMIAIESAVSSAAAAGTQTREHDDDDEDNAANEPDGSAASPGPEDTGNDDDDDVERLVKVDLERERALLEQENVVTAVVDAAPESFLLDQQALTARFLEALQRHGNLRAAKSCLALLSQAAETRLRQVLERTLQWTAARRQAYPRYALTLVVPESSVRRVLAQQRKKLLEERARKRYALNLPDEGENADTGVQLHHRRLALEQARQREKVQETNVALSGMLAALTAARRKRPVPTRTRPSTTDYERADANDGTTAEPDWESERRTKPRLAARQHASTAPEASAASSTLPRGMSAYSTIQLRDAIRALAADPLARKSRLLERWAMRIQKNVSNV</sequence>
<feature type="compositionally biased region" description="Polar residues" evidence="6">
    <location>
        <begin position="151"/>
        <end position="163"/>
    </location>
</feature>
<protein>
    <recommendedName>
        <fullName evidence="7">Transcription initiation factor TFIID component TAF4 C-terminal domain-containing protein</fullName>
    </recommendedName>
</protein>
<feature type="region of interest" description="Disordered" evidence="6">
    <location>
        <begin position="259"/>
        <end position="341"/>
    </location>
</feature>
<evidence type="ECO:0000259" key="7">
    <source>
        <dbReference type="Pfam" id="PF05236"/>
    </source>
</evidence>
<dbReference type="Pfam" id="PF05236">
    <property type="entry name" value="TAF4"/>
    <property type="match status" value="1"/>
</dbReference>
<dbReference type="HOGENOM" id="CLU_390490_0_0_1"/>
<dbReference type="GO" id="GO:0005669">
    <property type="term" value="C:transcription factor TFIID complex"/>
    <property type="evidence" value="ECO:0007669"/>
    <property type="project" value="InterPro"/>
</dbReference>